<keyword evidence="3" id="KW-1185">Reference proteome</keyword>
<feature type="region of interest" description="Disordered" evidence="1">
    <location>
        <begin position="35"/>
        <end position="81"/>
    </location>
</feature>
<evidence type="ECO:0000313" key="3">
    <source>
        <dbReference type="Proteomes" id="UP000000321"/>
    </source>
</evidence>
<feature type="compositionally biased region" description="Basic and acidic residues" evidence="1">
    <location>
        <begin position="47"/>
        <end position="69"/>
    </location>
</feature>
<comment type="caution">
    <text evidence="2">The sequence shown here is derived from an EMBL/GenBank/DDBJ whole genome shotgun (WGS) entry which is preliminary data.</text>
</comment>
<dbReference type="BioCyc" id="AURANTIMONAS:SI859A1_00048-MONOMER"/>
<dbReference type="Proteomes" id="UP000000321">
    <property type="component" value="Unassembled WGS sequence"/>
</dbReference>
<sequence length="141" mass="14220">MCRDGSGASAAEPIVAVVAGRVPAPLNPRPQAFMQKIDAEADAAGGEGKDAARGQRSGEEIAEGRHGHQTEPLPGGGFGQAAHAGFHSWDLSCAGGGCATGSVAGCRWRDTNGFERGSTIRADALSIARPPGPGYSVNSHG</sequence>
<evidence type="ECO:0000313" key="2">
    <source>
        <dbReference type="EMBL" id="EAS48411.1"/>
    </source>
</evidence>
<dbReference type="EMBL" id="AAPJ01000011">
    <property type="protein sequence ID" value="EAS48411.1"/>
    <property type="molecule type" value="Genomic_DNA"/>
</dbReference>
<reference evidence="2 3" key="1">
    <citation type="journal article" date="2008" name="Appl. Environ. Microbiol.">
        <title>Genomic insights into Mn(II) oxidation by the marine alphaproteobacterium Aurantimonas sp. strain SI85-9A1.</title>
        <authorList>
            <person name="Dick G.J."/>
            <person name="Podell S."/>
            <person name="Johnson H.A."/>
            <person name="Rivera-Espinoza Y."/>
            <person name="Bernier-Latmani R."/>
            <person name="McCarthy J.K."/>
            <person name="Torpey J.W."/>
            <person name="Clement B.G."/>
            <person name="Gaasterland T."/>
            <person name="Tebo B.M."/>
        </authorList>
    </citation>
    <scope>NUCLEOTIDE SEQUENCE [LARGE SCALE GENOMIC DNA]</scope>
    <source>
        <strain evidence="2 3">SI85-9A1</strain>
    </source>
</reference>
<gene>
    <name evidence="2" type="ORF">SI859A1_00048</name>
</gene>
<evidence type="ECO:0000256" key="1">
    <source>
        <dbReference type="SAM" id="MobiDB-lite"/>
    </source>
</evidence>
<proteinExistence type="predicted"/>
<dbReference type="HOGENOM" id="CLU_1823174_0_0_5"/>
<protein>
    <submittedName>
        <fullName evidence="2">Uncharacterized protein</fullName>
    </submittedName>
</protein>
<name>Q1YDQ8_AURMS</name>
<accession>Q1YDQ8</accession>
<organism evidence="2 3">
    <name type="scientific">Aurantimonas manganoxydans (strain ATCC BAA-1229 / DSM 21871 / SI85-9A1)</name>
    <dbReference type="NCBI Taxonomy" id="287752"/>
    <lineage>
        <taxon>Bacteria</taxon>
        <taxon>Pseudomonadati</taxon>
        <taxon>Pseudomonadota</taxon>
        <taxon>Alphaproteobacteria</taxon>
        <taxon>Hyphomicrobiales</taxon>
        <taxon>Aurantimonadaceae</taxon>
        <taxon>Aurantimonas</taxon>
    </lineage>
</organism>
<dbReference type="AlphaFoldDB" id="Q1YDQ8"/>